<dbReference type="EMBL" id="AP014704">
    <property type="protein sequence ID" value="BAQ47158.1"/>
    <property type="molecule type" value="Genomic_DNA"/>
</dbReference>
<feature type="domain" description="Ribbon-helix-helix protein CopG" evidence="1">
    <location>
        <begin position="12"/>
        <end position="46"/>
    </location>
</feature>
<dbReference type="SUPFAM" id="SSF47598">
    <property type="entry name" value="Ribbon-helix-helix"/>
    <property type="match status" value="1"/>
</dbReference>
<name>A0A0C6FF09_9HYPH</name>
<dbReference type="KEGG" id="maqu:Maq22A_c20590"/>
<dbReference type="Pfam" id="PF01402">
    <property type="entry name" value="RHH_1"/>
    <property type="match status" value="1"/>
</dbReference>
<dbReference type="STRING" id="270351.Maq22A_c20590"/>
<accession>A0A0C6FF09</accession>
<reference evidence="2 3" key="1">
    <citation type="journal article" date="2015" name="Genome Announc.">
        <title>Complete Genome Sequence of Methylobacterium aquaticum Strain 22A, Isolated from Racomitrium japonicum Moss.</title>
        <authorList>
            <person name="Tani A."/>
            <person name="Ogura Y."/>
            <person name="Hayashi T."/>
            <person name="Kimbara K."/>
        </authorList>
    </citation>
    <scope>NUCLEOTIDE SEQUENCE [LARGE SCALE GENOMIC DNA]</scope>
    <source>
        <strain evidence="2 3">MA-22A</strain>
    </source>
</reference>
<evidence type="ECO:0000313" key="3">
    <source>
        <dbReference type="Proteomes" id="UP000061432"/>
    </source>
</evidence>
<dbReference type="InterPro" id="IPR002145">
    <property type="entry name" value="CopG"/>
</dbReference>
<organism evidence="2 3">
    <name type="scientific">Methylobacterium aquaticum</name>
    <dbReference type="NCBI Taxonomy" id="270351"/>
    <lineage>
        <taxon>Bacteria</taxon>
        <taxon>Pseudomonadati</taxon>
        <taxon>Pseudomonadota</taxon>
        <taxon>Alphaproteobacteria</taxon>
        <taxon>Hyphomicrobiales</taxon>
        <taxon>Methylobacteriaceae</taxon>
        <taxon>Methylobacterium</taxon>
    </lineage>
</organism>
<proteinExistence type="predicted"/>
<dbReference type="InterPro" id="IPR010985">
    <property type="entry name" value="Ribbon_hlx_hlx"/>
</dbReference>
<evidence type="ECO:0000313" key="2">
    <source>
        <dbReference type="EMBL" id="BAQ47158.1"/>
    </source>
</evidence>
<gene>
    <name evidence="2" type="ORF">Maq22A_c20590</name>
</gene>
<reference evidence="3" key="2">
    <citation type="submission" date="2015-01" db="EMBL/GenBank/DDBJ databases">
        <title>Complete genome sequence of Methylobacterium aquaticum strain 22A.</title>
        <authorList>
            <person name="Tani A."/>
            <person name="Ogura Y."/>
            <person name="Hayashi T."/>
        </authorList>
    </citation>
    <scope>NUCLEOTIDE SEQUENCE [LARGE SCALE GENOMIC DNA]</scope>
    <source>
        <strain evidence="3">MA-22A</strain>
    </source>
</reference>
<dbReference type="AlphaFoldDB" id="A0A0C6FF09"/>
<protein>
    <recommendedName>
        <fullName evidence="1">Ribbon-helix-helix protein CopG domain-containing protein</fullName>
    </recommendedName>
</protein>
<evidence type="ECO:0000259" key="1">
    <source>
        <dbReference type="Pfam" id="PF01402"/>
    </source>
</evidence>
<dbReference type="Proteomes" id="UP000061432">
    <property type="component" value="Chromosome"/>
</dbReference>
<sequence>MATIDEHALPATVEIPPEQVEALDRIAAREHMSREALVQSLIAEFVSRHGSASDLGRFFGSWGDRPIDGLELRSRLRAER</sequence>
<dbReference type="RefSeq" id="WP_060848152.1">
    <property type="nucleotide sequence ID" value="NZ_AP014704.1"/>
</dbReference>
<dbReference type="PATRIC" id="fig|270351.10.peg.3979"/>
<dbReference type="GO" id="GO:0006355">
    <property type="term" value="P:regulation of DNA-templated transcription"/>
    <property type="evidence" value="ECO:0007669"/>
    <property type="project" value="InterPro"/>
</dbReference>